<evidence type="ECO:0000256" key="6">
    <source>
        <dbReference type="PIRSR" id="PIRSR000169-1"/>
    </source>
</evidence>
<keyword evidence="4 8" id="KW-1133">Transmembrane helix</keyword>
<keyword evidence="5" id="KW-0249">Electron transport</keyword>
<proteinExistence type="predicted"/>
<feature type="transmembrane region" description="Helical" evidence="8">
    <location>
        <begin position="98"/>
        <end position="120"/>
    </location>
</feature>
<dbReference type="PANTHER" id="PTHR38689">
    <property type="entry name" value="SUCCINATE DEHYDROGENASE HYDROPHOBIC MEMBRANE ANCHOR SUBUNIT"/>
    <property type="match status" value="1"/>
</dbReference>
<evidence type="ECO:0000256" key="7">
    <source>
        <dbReference type="PIRSR" id="PIRSR000169-2"/>
    </source>
</evidence>
<evidence type="ECO:0000313" key="9">
    <source>
        <dbReference type="EMBL" id="PDH36707.1"/>
    </source>
</evidence>
<keyword evidence="5" id="KW-0816">Tricarboxylic acid cycle</keyword>
<dbReference type="GO" id="GO:0017004">
    <property type="term" value="P:cytochrome complex assembly"/>
    <property type="evidence" value="ECO:0007669"/>
    <property type="project" value="TreeGrafter"/>
</dbReference>
<dbReference type="GO" id="GO:0005886">
    <property type="term" value="C:plasma membrane"/>
    <property type="evidence" value="ECO:0007669"/>
    <property type="project" value="UniProtKB-SubCell"/>
</dbReference>
<keyword evidence="5" id="KW-1003">Cell membrane</keyword>
<dbReference type="GO" id="GO:0046872">
    <property type="term" value="F:metal ion binding"/>
    <property type="evidence" value="ECO:0007669"/>
    <property type="project" value="UniProtKB-KW"/>
</dbReference>
<dbReference type="GO" id="GO:0009055">
    <property type="term" value="F:electron transfer activity"/>
    <property type="evidence" value="ECO:0007669"/>
    <property type="project" value="TreeGrafter"/>
</dbReference>
<organism evidence="9 10">
    <name type="scientific">OM182 bacterium MED-G24</name>
    <dbReference type="NCBI Taxonomy" id="1986255"/>
    <lineage>
        <taxon>Bacteria</taxon>
        <taxon>Pseudomonadati</taxon>
        <taxon>Pseudomonadota</taxon>
        <taxon>Gammaproteobacteria</taxon>
        <taxon>OMG group</taxon>
        <taxon>OM182 clade</taxon>
    </lineage>
</organism>
<name>A0A2A5WKA7_9GAMM</name>
<sequence length="122" mass="14032">MVTQATSLSRNGVSDWIIQRVTAYILTSYTVVLTGYVLMQEQLTHEVWRGLFDSTWMQIYTLLAAGSIGLHAWVGMWTIGTDYIREHYFGEGASRLRFIYEVVCIVLIACYLIWTIKILWGS</sequence>
<keyword evidence="5" id="KW-0813">Transport</keyword>
<keyword evidence="7" id="KW-0349">Heme</keyword>
<evidence type="ECO:0000256" key="1">
    <source>
        <dbReference type="ARBA" id="ARBA00004050"/>
    </source>
</evidence>
<dbReference type="PANTHER" id="PTHR38689:SF1">
    <property type="entry name" value="SUCCINATE DEHYDROGENASE HYDROPHOBIC MEMBRANE ANCHOR SUBUNIT"/>
    <property type="match status" value="1"/>
</dbReference>
<dbReference type="Gene3D" id="1.20.1300.10">
    <property type="entry name" value="Fumarate reductase/succinate dehydrogenase, transmembrane subunit"/>
    <property type="match status" value="1"/>
</dbReference>
<dbReference type="InterPro" id="IPR034804">
    <property type="entry name" value="SQR/QFR_C/D"/>
</dbReference>
<evidence type="ECO:0000256" key="2">
    <source>
        <dbReference type="ARBA" id="ARBA00004141"/>
    </source>
</evidence>
<keyword evidence="7" id="KW-0479">Metal-binding</keyword>
<comment type="caution">
    <text evidence="9">The sequence shown here is derived from an EMBL/GenBank/DDBJ whole genome shotgun (WGS) entry which is preliminary data.</text>
</comment>
<dbReference type="NCBIfam" id="TIGR02968">
    <property type="entry name" value="succ_dehyd_anc"/>
    <property type="match status" value="1"/>
</dbReference>
<evidence type="ECO:0000313" key="10">
    <source>
        <dbReference type="Proteomes" id="UP000219327"/>
    </source>
</evidence>
<evidence type="ECO:0000256" key="3">
    <source>
        <dbReference type="ARBA" id="ARBA00022692"/>
    </source>
</evidence>
<evidence type="ECO:0000256" key="4">
    <source>
        <dbReference type="ARBA" id="ARBA00022989"/>
    </source>
</evidence>
<protein>
    <recommendedName>
        <fullName evidence="5">Succinate dehydrogenase hydrophobic membrane anchor subunit</fullName>
    </recommendedName>
</protein>
<dbReference type="InterPro" id="IPR014312">
    <property type="entry name" value="Succ_DH_anchor"/>
</dbReference>
<dbReference type="SUPFAM" id="SSF81343">
    <property type="entry name" value="Fumarate reductase respiratory complex transmembrane subunits"/>
    <property type="match status" value="1"/>
</dbReference>
<feature type="transmembrane region" description="Helical" evidence="8">
    <location>
        <begin position="59"/>
        <end position="77"/>
    </location>
</feature>
<accession>A0A2A5WKA7</accession>
<evidence type="ECO:0000256" key="8">
    <source>
        <dbReference type="SAM" id="Phobius"/>
    </source>
</evidence>
<dbReference type="GO" id="GO:0006099">
    <property type="term" value="P:tricarboxylic acid cycle"/>
    <property type="evidence" value="ECO:0007669"/>
    <property type="project" value="UniProtKB-UniRule"/>
</dbReference>
<keyword evidence="3 8" id="KW-0812">Transmembrane</keyword>
<feature type="transmembrane region" description="Helical" evidence="8">
    <location>
        <begin position="21"/>
        <end position="39"/>
    </location>
</feature>
<dbReference type="CDD" id="cd03494">
    <property type="entry name" value="SQR_TypeC_SdhD"/>
    <property type="match status" value="1"/>
</dbReference>
<comment type="function">
    <text evidence="1 5">Membrane-anchoring subunit of succinate dehydrogenase (SDH).</text>
</comment>
<evidence type="ECO:0000256" key="5">
    <source>
        <dbReference type="PIRNR" id="PIRNR000169"/>
    </source>
</evidence>
<dbReference type="PIRSF" id="PIRSF000169">
    <property type="entry name" value="SDH_D"/>
    <property type="match status" value="1"/>
</dbReference>
<gene>
    <name evidence="9" type="primary">sdhD</name>
    <name evidence="9" type="ORF">CNE99_09355</name>
</gene>
<comment type="subcellular location">
    <subcellularLocation>
        <location evidence="5">Cell inner membrane</location>
        <topology evidence="5">Multi-pass membrane protein</topology>
    </subcellularLocation>
    <subcellularLocation>
        <location evidence="2">Membrane</location>
        <topology evidence="2">Multi-pass membrane protein</topology>
    </subcellularLocation>
</comment>
<keyword evidence="5 8" id="KW-0472">Membrane</keyword>
<dbReference type="GO" id="GO:0020037">
    <property type="term" value="F:heme binding"/>
    <property type="evidence" value="ECO:0007669"/>
    <property type="project" value="InterPro"/>
</dbReference>
<dbReference type="UniPathway" id="UPA00223"/>
<reference evidence="9 10" key="1">
    <citation type="submission" date="2017-08" db="EMBL/GenBank/DDBJ databases">
        <title>Fine stratification of microbial communities through a metagenomic profile of the photic zone.</title>
        <authorList>
            <person name="Haro-Moreno J.M."/>
            <person name="Lopez-Perez M."/>
            <person name="De La Torre J."/>
            <person name="Picazo A."/>
            <person name="Camacho A."/>
            <person name="Rodriguez-Valera F."/>
        </authorList>
    </citation>
    <scope>NUCLEOTIDE SEQUENCE [LARGE SCALE GENOMIC DNA]</scope>
    <source>
        <strain evidence="9">MED-G24</strain>
    </source>
</reference>
<keyword evidence="5" id="KW-0997">Cell inner membrane</keyword>
<comment type="cofactor">
    <cofactor evidence="7">
        <name>heme</name>
        <dbReference type="ChEBI" id="CHEBI:30413"/>
    </cofactor>
    <text evidence="7">The heme is bound between the two transmembrane subunits.</text>
</comment>
<feature type="binding site" evidence="6">
    <location>
        <position position="83"/>
    </location>
    <ligand>
        <name>a ubiquinone</name>
        <dbReference type="ChEBI" id="CHEBI:16389"/>
    </ligand>
</feature>
<dbReference type="EMBL" id="NTKD01000063">
    <property type="protein sequence ID" value="PDH36707.1"/>
    <property type="molecule type" value="Genomic_DNA"/>
</dbReference>
<feature type="binding site" description="axial binding residue" evidence="7">
    <location>
        <position position="71"/>
    </location>
    <ligand>
        <name>heme</name>
        <dbReference type="ChEBI" id="CHEBI:30413"/>
        <note>ligand shared with second transmembrane subunit</note>
    </ligand>
    <ligandPart>
        <name>Fe</name>
        <dbReference type="ChEBI" id="CHEBI:18248"/>
    </ligandPart>
</feature>
<comment type="pathway">
    <text evidence="5">Carbohydrate metabolism; tricarboxylic acid cycle.</text>
</comment>
<dbReference type="AlphaFoldDB" id="A0A2A5WKA7"/>
<keyword evidence="7" id="KW-0408">Iron</keyword>
<dbReference type="Proteomes" id="UP000219327">
    <property type="component" value="Unassembled WGS sequence"/>
</dbReference>